<dbReference type="InterPro" id="IPR051681">
    <property type="entry name" value="Ser/Thr_Kinases-Pseudokinases"/>
</dbReference>
<dbReference type="SUPFAM" id="SSF56112">
    <property type="entry name" value="Protein kinase-like (PK-like)"/>
    <property type="match status" value="1"/>
</dbReference>
<proteinExistence type="predicted"/>
<feature type="region of interest" description="Disordered" evidence="3">
    <location>
        <begin position="25"/>
        <end position="89"/>
    </location>
</feature>
<evidence type="ECO:0000313" key="6">
    <source>
        <dbReference type="Proteomes" id="UP001174909"/>
    </source>
</evidence>
<dbReference type="InterPro" id="IPR000719">
    <property type="entry name" value="Prot_kinase_dom"/>
</dbReference>
<dbReference type="Gene3D" id="1.10.510.10">
    <property type="entry name" value="Transferase(Phosphotransferase) domain 1"/>
    <property type="match status" value="1"/>
</dbReference>
<feature type="domain" description="Protein kinase" evidence="4">
    <location>
        <begin position="154"/>
        <end position="395"/>
    </location>
</feature>
<dbReference type="PANTHER" id="PTHR44329">
    <property type="entry name" value="SERINE/THREONINE-PROTEIN KINASE TNNI3K-RELATED"/>
    <property type="match status" value="1"/>
</dbReference>
<evidence type="ECO:0000313" key="5">
    <source>
        <dbReference type="EMBL" id="CAI8040312.1"/>
    </source>
</evidence>
<keyword evidence="5" id="KW-0808">Transferase</keyword>
<keyword evidence="1" id="KW-0547">Nucleotide-binding</keyword>
<protein>
    <submittedName>
        <fullName evidence="5">Probable tyrosine-protein kinase DDB_G0283397</fullName>
    </submittedName>
</protein>
<name>A0AA35T3I6_GEOBA</name>
<reference evidence="5" key="1">
    <citation type="submission" date="2023-03" db="EMBL/GenBank/DDBJ databases">
        <authorList>
            <person name="Steffen K."/>
            <person name="Cardenas P."/>
        </authorList>
    </citation>
    <scope>NUCLEOTIDE SEQUENCE</scope>
</reference>
<feature type="compositionally biased region" description="Basic and acidic residues" evidence="3">
    <location>
        <begin position="40"/>
        <end position="89"/>
    </location>
</feature>
<dbReference type="GO" id="GO:0097527">
    <property type="term" value="P:necroptotic signaling pathway"/>
    <property type="evidence" value="ECO:0007669"/>
    <property type="project" value="TreeGrafter"/>
</dbReference>
<sequence>MAAKFFLSFRRANYSQLRTVESSLPANATPRSTSSLSLSTERDRALGEKRVMERERDREREEKRVMERERDREREEKRVMERERDREREEKRVMERERERVRVELQRCQARANQLQERLEEVERREHEKVVVQEQAIAAEQRGPSWEVMEDELEETEEELGCGGWAKVKVAKLKVAAKCLHGQLIYDYHRQLFRREMDVAARVSHPNLLRFLGARLEGGMAILTEFMPTSLRALVNRRPRQRLPLEHVLSIAIDVARALNYLHNMSPDPIIHRDLSSANVLLQPSPDGGWLAKVSDYGTANFQSQLQTVNPGSPVYTAPESHDPALQTPKMDIYSFGVLLVEMYTCDFPAPERRAELMESIDHPRLLNLIRQCLNVDRDRRPTAAQLVDLLHAMQ</sequence>
<dbReference type="Proteomes" id="UP001174909">
    <property type="component" value="Unassembled WGS sequence"/>
</dbReference>
<dbReference type="InterPro" id="IPR011009">
    <property type="entry name" value="Kinase-like_dom_sf"/>
</dbReference>
<organism evidence="5 6">
    <name type="scientific">Geodia barretti</name>
    <name type="common">Barrett's horny sponge</name>
    <dbReference type="NCBI Taxonomy" id="519541"/>
    <lineage>
        <taxon>Eukaryota</taxon>
        <taxon>Metazoa</taxon>
        <taxon>Porifera</taxon>
        <taxon>Demospongiae</taxon>
        <taxon>Heteroscleromorpha</taxon>
        <taxon>Tetractinellida</taxon>
        <taxon>Astrophorina</taxon>
        <taxon>Geodiidae</taxon>
        <taxon>Geodia</taxon>
    </lineage>
</organism>
<comment type="caution">
    <text evidence="5">The sequence shown here is derived from an EMBL/GenBank/DDBJ whole genome shotgun (WGS) entry which is preliminary data.</text>
</comment>
<evidence type="ECO:0000259" key="4">
    <source>
        <dbReference type="PROSITE" id="PS50011"/>
    </source>
</evidence>
<keyword evidence="2" id="KW-0067">ATP-binding</keyword>
<dbReference type="PROSITE" id="PS00109">
    <property type="entry name" value="PROTEIN_KINASE_TYR"/>
    <property type="match status" value="1"/>
</dbReference>
<dbReference type="GO" id="GO:0004672">
    <property type="term" value="F:protein kinase activity"/>
    <property type="evidence" value="ECO:0007669"/>
    <property type="project" value="InterPro"/>
</dbReference>
<dbReference type="AlphaFoldDB" id="A0AA35T3I6"/>
<gene>
    <name evidence="5" type="ORF">GBAR_LOCUS22471</name>
</gene>
<evidence type="ECO:0000256" key="2">
    <source>
        <dbReference type="ARBA" id="ARBA00022840"/>
    </source>
</evidence>
<evidence type="ECO:0000256" key="3">
    <source>
        <dbReference type="SAM" id="MobiDB-lite"/>
    </source>
</evidence>
<dbReference type="Gene3D" id="3.30.200.20">
    <property type="entry name" value="Phosphorylase Kinase, domain 1"/>
    <property type="match status" value="1"/>
</dbReference>
<accession>A0AA35T3I6</accession>
<dbReference type="Pfam" id="PF00069">
    <property type="entry name" value="Pkinase"/>
    <property type="match status" value="1"/>
</dbReference>
<keyword evidence="6" id="KW-1185">Reference proteome</keyword>
<dbReference type="EMBL" id="CASHTH010003102">
    <property type="protein sequence ID" value="CAI8040312.1"/>
    <property type="molecule type" value="Genomic_DNA"/>
</dbReference>
<dbReference type="InterPro" id="IPR008266">
    <property type="entry name" value="Tyr_kinase_AS"/>
</dbReference>
<dbReference type="PANTHER" id="PTHR44329:SF298">
    <property type="entry name" value="MIXED LINEAGE KINASE DOMAIN-LIKE PROTEIN"/>
    <property type="match status" value="1"/>
</dbReference>
<keyword evidence="5" id="KW-0418">Kinase</keyword>
<evidence type="ECO:0000256" key="1">
    <source>
        <dbReference type="ARBA" id="ARBA00022741"/>
    </source>
</evidence>
<dbReference type="GO" id="GO:0005524">
    <property type="term" value="F:ATP binding"/>
    <property type="evidence" value="ECO:0007669"/>
    <property type="project" value="UniProtKB-KW"/>
</dbReference>
<dbReference type="PROSITE" id="PS50011">
    <property type="entry name" value="PROTEIN_KINASE_DOM"/>
    <property type="match status" value="1"/>
</dbReference>